<evidence type="ECO:0000313" key="2">
    <source>
        <dbReference type="Proteomes" id="UP001472677"/>
    </source>
</evidence>
<comment type="caution">
    <text evidence="1">The sequence shown here is derived from an EMBL/GenBank/DDBJ whole genome shotgun (WGS) entry which is preliminary data.</text>
</comment>
<keyword evidence="2" id="KW-1185">Reference proteome</keyword>
<protein>
    <submittedName>
        <fullName evidence="1">Uncharacterized protein</fullName>
    </submittedName>
</protein>
<dbReference type="Proteomes" id="UP001472677">
    <property type="component" value="Unassembled WGS sequence"/>
</dbReference>
<name>A0ABR2F525_9ROSI</name>
<evidence type="ECO:0000313" key="1">
    <source>
        <dbReference type="EMBL" id="KAK8572123.1"/>
    </source>
</evidence>
<accession>A0ABR2F525</accession>
<sequence>MEINLSMKGTRIACDVLPEVRKITSGGGMNRFSFLAGHSVEVIASAMTDMRSQTDRTLSGRKDVAKWTFDFPPGSHEQRLTS</sequence>
<gene>
    <name evidence="1" type="ORF">V6N12_028185</name>
</gene>
<proteinExistence type="predicted"/>
<reference evidence="1 2" key="1">
    <citation type="journal article" date="2024" name="G3 (Bethesda)">
        <title>Genome assembly of Hibiscus sabdariffa L. provides insights into metabolisms of medicinal natural products.</title>
        <authorList>
            <person name="Kim T."/>
        </authorList>
    </citation>
    <scope>NUCLEOTIDE SEQUENCE [LARGE SCALE GENOMIC DNA]</scope>
    <source>
        <strain evidence="1">TK-2024</strain>
        <tissue evidence="1">Old leaves</tissue>
    </source>
</reference>
<dbReference type="EMBL" id="JBBPBM010000008">
    <property type="protein sequence ID" value="KAK8572123.1"/>
    <property type="molecule type" value="Genomic_DNA"/>
</dbReference>
<organism evidence="1 2">
    <name type="scientific">Hibiscus sabdariffa</name>
    <name type="common">roselle</name>
    <dbReference type="NCBI Taxonomy" id="183260"/>
    <lineage>
        <taxon>Eukaryota</taxon>
        <taxon>Viridiplantae</taxon>
        <taxon>Streptophyta</taxon>
        <taxon>Embryophyta</taxon>
        <taxon>Tracheophyta</taxon>
        <taxon>Spermatophyta</taxon>
        <taxon>Magnoliopsida</taxon>
        <taxon>eudicotyledons</taxon>
        <taxon>Gunneridae</taxon>
        <taxon>Pentapetalae</taxon>
        <taxon>rosids</taxon>
        <taxon>malvids</taxon>
        <taxon>Malvales</taxon>
        <taxon>Malvaceae</taxon>
        <taxon>Malvoideae</taxon>
        <taxon>Hibiscus</taxon>
    </lineage>
</organism>